<dbReference type="HOGENOM" id="CLU_065520_2_0_2"/>
<dbReference type="NCBIfam" id="TIGR01256">
    <property type="entry name" value="modA"/>
    <property type="match status" value="1"/>
</dbReference>
<dbReference type="STRING" id="573063.Metin_0182"/>
<evidence type="ECO:0000256" key="1">
    <source>
        <dbReference type="ARBA" id="ARBA00022723"/>
    </source>
</evidence>
<keyword evidence="1" id="KW-0479">Metal-binding</keyword>
<dbReference type="GO" id="GO:0046872">
    <property type="term" value="F:metal ion binding"/>
    <property type="evidence" value="ECO:0007669"/>
    <property type="project" value="UniProtKB-KW"/>
</dbReference>
<name>D5VQK0_METIM</name>
<dbReference type="SUPFAM" id="SSF53850">
    <property type="entry name" value="Periplasmic binding protein-like II"/>
    <property type="match status" value="1"/>
</dbReference>
<dbReference type="EMBL" id="CP002009">
    <property type="protein sequence ID" value="ADG12853.1"/>
    <property type="molecule type" value="Genomic_DNA"/>
</dbReference>
<dbReference type="OrthoDB" id="15033at2157"/>
<dbReference type="Gene3D" id="3.40.190.10">
    <property type="entry name" value="Periplasmic binding protein-like II"/>
    <property type="match status" value="2"/>
</dbReference>
<dbReference type="PIRSF" id="PIRSF004846">
    <property type="entry name" value="ModA"/>
    <property type="match status" value="1"/>
</dbReference>
<protein>
    <submittedName>
        <fullName evidence="3">Molybdenum ABC transporter, periplasmic molybdate-binding protein</fullName>
    </submittedName>
</protein>
<dbReference type="GO" id="GO:0015689">
    <property type="term" value="P:molybdate ion transport"/>
    <property type="evidence" value="ECO:0007669"/>
    <property type="project" value="InterPro"/>
</dbReference>
<proteinExistence type="predicted"/>
<reference evidence="3" key="1">
    <citation type="submission" date="2010-04" db="EMBL/GenBank/DDBJ databases">
        <title>Complete sequence of Methanocaldococcus infernus ME.</title>
        <authorList>
            <consortium name="US DOE Joint Genome Institute"/>
            <person name="Lucas S."/>
            <person name="Copeland A."/>
            <person name="Lapidus A."/>
            <person name="Cheng J.-F."/>
            <person name="Bruce D."/>
            <person name="Goodwin L."/>
            <person name="Pitluck S."/>
            <person name="Munk A.C."/>
            <person name="Detter J.C."/>
            <person name="Han C."/>
            <person name="Tapia R."/>
            <person name="Land M."/>
            <person name="Hauser L."/>
            <person name="Kyrpides N."/>
            <person name="Mikhailova N."/>
            <person name="Sieprawska-Lupa M."/>
            <person name="Whitman W.B."/>
            <person name="Woyke T."/>
        </authorList>
    </citation>
    <scope>NUCLEOTIDE SEQUENCE [LARGE SCALE GENOMIC DNA]</scope>
    <source>
        <strain evidence="3">ME</strain>
    </source>
</reference>
<organism evidence="3 4">
    <name type="scientific">Methanocaldococcus infernus (strain DSM 11812 / JCM 15783 / ME)</name>
    <dbReference type="NCBI Taxonomy" id="573063"/>
    <lineage>
        <taxon>Archaea</taxon>
        <taxon>Methanobacteriati</taxon>
        <taxon>Methanobacteriota</taxon>
        <taxon>Methanomada group</taxon>
        <taxon>Methanococci</taxon>
        <taxon>Methanococcales</taxon>
        <taxon>Methanocaldococcaceae</taxon>
        <taxon>Methanocaldococcus</taxon>
    </lineage>
</organism>
<evidence type="ECO:0000313" key="3">
    <source>
        <dbReference type="EMBL" id="ADG12853.1"/>
    </source>
</evidence>
<dbReference type="PROSITE" id="PS51257">
    <property type="entry name" value="PROKAR_LIPOPROTEIN"/>
    <property type="match status" value="1"/>
</dbReference>
<dbReference type="InterPro" id="IPR050682">
    <property type="entry name" value="ModA/WtpA"/>
</dbReference>
<dbReference type="Proteomes" id="UP000002061">
    <property type="component" value="Chromosome"/>
</dbReference>
<sequence>MKKLLLIILLLLVLICGCTTTKEEKEIHAYVGAGMQKPMDEIGKLFEEKYGVKVKFDYAGSGYLYAKILATKEGDIFMPGAYFYVEKLKEKGYILKYANLTKHIPVIVVKKGNPKHIEGLEDLAKPNIKLAVGDEHIAIGRAFKKIMEKFGKDYPTLKEKIEKNIVVKGATVNQVLLYVAEGDADAGIVWKSSVTGYENKVDVIQIEPKYNVIKTVPIAILKTTKDKEDAEKFYNFVLTEGKKIFKKYGFEVIE</sequence>
<dbReference type="eggNOG" id="arCOG00219">
    <property type="taxonomic scope" value="Archaea"/>
</dbReference>
<gene>
    <name evidence="3" type="ordered locus">Metin_0182</name>
</gene>
<keyword evidence="2" id="KW-0732">Signal</keyword>
<dbReference type="GO" id="GO:0030973">
    <property type="term" value="F:molybdate ion binding"/>
    <property type="evidence" value="ECO:0007669"/>
    <property type="project" value="TreeGrafter"/>
</dbReference>
<dbReference type="RefSeq" id="WP_013099599.1">
    <property type="nucleotide sequence ID" value="NC_014122.1"/>
</dbReference>
<dbReference type="PANTHER" id="PTHR30632">
    <property type="entry name" value="MOLYBDATE-BINDING PERIPLASMIC PROTEIN"/>
    <property type="match status" value="1"/>
</dbReference>
<dbReference type="PANTHER" id="PTHR30632:SF0">
    <property type="entry name" value="SULFATE-BINDING PROTEIN"/>
    <property type="match status" value="1"/>
</dbReference>
<accession>D5VQK0</accession>
<keyword evidence="4" id="KW-1185">Reference proteome</keyword>
<dbReference type="KEGG" id="mif:Metin_0182"/>
<dbReference type="AlphaFoldDB" id="D5VQK0"/>
<evidence type="ECO:0000313" key="4">
    <source>
        <dbReference type="Proteomes" id="UP000002061"/>
    </source>
</evidence>
<dbReference type="InterPro" id="IPR005950">
    <property type="entry name" value="ModA"/>
</dbReference>
<dbReference type="GeneID" id="9131182"/>
<evidence type="ECO:0000256" key="2">
    <source>
        <dbReference type="ARBA" id="ARBA00022729"/>
    </source>
</evidence>
<dbReference type="Pfam" id="PF13531">
    <property type="entry name" value="SBP_bac_11"/>
    <property type="match status" value="1"/>
</dbReference>
<dbReference type="CDD" id="cd13517">
    <property type="entry name" value="PBP2_ModA3_like"/>
    <property type="match status" value="1"/>
</dbReference>